<organism evidence="2 3">
    <name type="scientific">Nocardioides silvaticus</name>
    <dbReference type="NCBI Taxonomy" id="2201891"/>
    <lineage>
        <taxon>Bacteria</taxon>
        <taxon>Bacillati</taxon>
        <taxon>Actinomycetota</taxon>
        <taxon>Actinomycetes</taxon>
        <taxon>Propionibacteriales</taxon>
        <taxon>Nocardioidaceae</taxon>
        <taxon>Nocardioides</taxon>
    </lineage>
</organism>
<proteinExistence type="predicted"/>
<reference evidence="2 3" key="1">
    <citation type="submission" date="2018-05" db="EMBL/GenBank/DDBJ databases">
        <title>Nocardioides silvaticus genome.</title>
        <authorList>
            <person name="Li C."/>
            <person name="Wang G."/>
        </authorList>
    </citation>
    <scope>NUCLEOTIDE SEQUENCE [LARGE SCALE GENOMIC DNA]</scope>
    <source>
        <strain evidence="2 3">CCTCC AB 2018079</strain>
    </source>
</reference>
<dbReference type="SUPFAM" id="SSF142433">
    <property type="entry name" value="CinA-like"/>
    <property type="match status" value="1"/>
</dbReference>
<comment type="caution">
    <text evidence="2">The sequence shown here is derived from an EMBL/GenBank/DDBJ whole genome shotgun (WGS) entry which is preliminary data.</text>
</comment>
<protein>
    <submittedName>
        <fullName evidence="2">CinA family protein</fullName>
    </submittedName>
</protein>
<evidence type="ECO:0000259" key="1">
    <source>
        <dbReference type="Pfam" id="PF02464"/>
    </source>
</evidence>
<evidence type="ECO:0000313" key="3">
    <source>
        <dbReference type="Proteomes" id="UP000245507"/>
    </source>
</evidence>
<dbReference type="EMBL" id="QGDD01000004">
    <property type="protein sequence ID" value="PWN02903.1"/>
    <property type="molecule type" value="Genomic_DNA"/>
</dbReference>
<evidence type="ECO:0000313" key="2">
    <source>
        <dbReference type="EMBL" id="PWN02903.1"/>
    </source>
</evidence>
<feature type="domain" description="CinA C-terminal" evidence="1">
    <location>
        <begin position="6"/>
        <end position="151"/>
    </location>
</feature>
<dbReference type="NCBIfam" id="TIGR00199">
    <property type="entry name" value="PncC_domain"/>
    <property type="match status" value="1"/>
</dbReference>
<accession>A0A316TEJ1</accession>
<dbReference type="AlphaFoldDB" id="A0A316TEJ1"/>
<dbReference type="InterPro" id="IPR036653">
    <property type="entry name" value="CinA-like_C"/>
</dbReference>
<keyword evidence="3" id="KW-1185">Reference proteome</keyword>
<gene>
    <name evidence="2" type="ORF">DJ010_10960</name>
</gene>
<dbReference type="Proteomes" id="UP000245507">
    <property type="component" value="Unassembled WGS sequence"/>
</dbReference>
<dbReference type="Pfam" id="PF02464">
    <property type="entry name" value="CinA"/>
    <property type="match status" value="1"/>
</dbReference>
<dbReference type="Gene3D" id="3.90.950.20">
    <property type="entry name" value="CinA-like"/>
    <property type="match status" value="1"/>
</dbReference>
<sequence length="155" mass="15151">MSDAAVAISRLREEGATIATAESLTGGQLAARITAVAGASAVYAGGVVSYATEVKISLLGVPEDLVAAHGVVSAQCARAMAEGVRGLLRTSYGVSTTGVAGPDTQDGQPVGTVFVAVAGPVGTEVVRLALTGDRAAIQAAAVDGALSALTGMIRG</sequence>
<dbReference type="InterPro" id="IPR008136">
    <property type="entry name" value="CinA_C"/>
</dbReference>
<name>A0A316TEJ1_9ACTN</name>
<dbReference type="OrthoDB" id="1253990at2"/>
<dbReference type="RefSeq" id="WP_109693704.1">
    <property type="nucleotide sequence ID" value="NZ_QGDD01000004.1"/>
</dbReference>